<sequence length="214" mass="24615">MPIFALSDAPYFPPVHLAEPDGLLAIGGDLTPQRILHAYSKGIFPWYETPPVLWWSPDPRFVLFPDEFRISKTVRSLLNKSAFHFTINQAFEKVIRCCQQVKRAGQEGTWITDEIVRSYTELHQMGYAHSAEVWQNNELVGGLYGIRLGTLFCGESMFSLVSNASRYAFARYMDQLKKEKVQLIDCQVYSEYLESMGARMIDRKAFLQYLPQSL</sequence>
<dbReference type="RefSeq" id="WP_067753537.1">
    <property type="nucleotide sequence ID" value="NZ_CP015772.1"/>
</dbReference>
<comment type="function">
    <text evidence="4">Functions in the N-end rule pathway of protein degradation where it conjugates Leu, Phe and, less efficiently, Met from aminoacyl-tRNAs to the N-termini of proteins containing an N-terminal arginine or lysine.</text>
</comment>
<dbReference type="Proteomes" id="UP000077667">
    <property type="component" value="Chromosome"/>
</dbReference>
<dbReference type="Gene3D" id="3.30.70.3550">
    <property type="entry name" value="Leucyl/phenylalanyl-tRNA-protein transferase, N-terminal domain"/>
    <property type="match status" value="1"/>
</dbReference>
<evidence type="ECO:0000256" key="2">
    <source>
        <dbReference type="ARBA" id="ARBA00022679"/>
    </source>
</evidence>
<evidence type="ECO:0000256" key="1">
    <source>
        <dbReference type="ARBA" id="ARBA00022490"/>
    </source>
</evidence>
<dbReference type="GO" id="GO:0008914">
    <property type="term" value="F:leucyl-tRNA--protein transferase activity"/>
    <property type="evidence" value="ECO:0007669"/>
    <property type="project" value="UniProtKB-UniRule"/>
</dbReference>
<dbReference type="AlphaFoldDB" id="A0A1A9HZ59"/>
<evidence type="ECO:0000256" key="4">
    <source>
        <dbReference type="HAMAP-Rule" id="MF_00688"/>
    </source>
</evidence>
<dbReference type="InterPro" id="IPR042203">
    <property type="entry name" value="Leu/Phe-tRNA_Trfase_C"/>
</dbReference>
<dbReference type="GO" id="GO:0030163">
    <property type="term" value="P:protein catabolic process"/>
    <property type="evidence" value="ECO:0007669"/>
    <property type="project" value="UniProtKB-UniRule"/>
</dbReference>
<gene>
    <name evidence="4" type="primary">aat</name>
    <name evidence="5" type="ORF">A8C56_06465</name>
</gene>
<dbReference type="EC" id="2.3.2.6" evidence="4"/>
<dbReference type="Gene3D" id="3.40.630.70">
    <property type="entry name" value="Leucyl/phenylalanyl-tRNA-protein transferase, C-terminal domain"/>
    <property type="match status" value="1"/>
</dbReference>
<dbReference type="EMBL" id="CP015772">
    <property type="protein sequence ID" value="ANH80666.1"/>
    <property type="molecule type" value="Genomic_DNA"/>
</dbReference>
<protein>
    <recommendedName>
        <fullName evidence="4">Leucyl/phenylalanyl-tRNA--protein transferase</fullName>
        <ecNumber evidence="4">2.3.2.6</ecNumber>
    </recommendedName>
    <alternativeName>
        <fullName evidence="4">L/F-transferase</fullName>
    </alternativeName>
    <alternativeName>
        <fullName evidence="4">Leucyltransferase</fullName>
    </alternativeName>
    <alternativeName>
        <fullName evidence="4">Phenyalanyltransferase</fullName>
    </alternativeName>
</protein>
<dbReference type="InterPro" id="IPR016181">
    <property type="entry name" value="Acyl_CoA_acyltransferase"/>
</dbReference>
<dbReference type="NCBIfam" id="TIGR00667">
    <property type="entry name" value="aat"/>
    <property type="match status" value="1"/>
</dbReference>
<comment type="catalytic activity">
    <reaction evidence="4">
        <text>N-terminal L-arginyl-[protein] + L-leucyl-tRNA(Leu) = N-terminal L-leucyl-L-arginyl-[protein] + tRNA(Leu) + H(+)</text>
        <dbReference type="Rhea" id="RHEA:50416"/>
        <dbReference type="Rhea" id="RHEA-COMP:9613"/>
        <dbReference type="Rhea" id="RHEA-COMP:9622"/>
        <dbReference type="Rhea" id="RHEA-COMP:12672"/>
        <dbReference type="Rhea" id="RHEA-COMP:12673"/>
        <dbReference type="ChEBI" id="CHEBI:15378"/>
        <dbReference type="ChEBI" id="CHEBI:64719"/>
        <dbReference type="ChEBI" id="CHEBI:78442"/>
        <dbReference type="ChEBI" id="CHEBI:78494"/>
        <dbReference type="ChEBI" id="CHEBI:133044"/>
        <dbReference type="EC" id="2.3.2.6"/>
    </reaction>
</comment>
<dbReference type="InterPro" id="IPR004616">
    <property type="entry name" value="Leu/Phe-tRNA_Trfase"/>
</dbReference>
<keyword evidence="2 4" id="KW-0808">Transferase</keyword>
<proteinExistence type="inferred from homology"/>
<comment type="catalytic activity">
    <reaction evidence="4">
        <text>N-terminal L-lysyl-[protein] + L-leucyl-tRNA(Leu) = N-terminal L-leucyl-L-lysyl-[protein] + tRNA(Leu) + H(+)</text>
        <dbReference type="Rhea" id="RHEA:12340"/>
        <dbReference type="Rhea" id="RHEA-COMP:9613"/>
        <dbReference type="Rhea" id="RHEA-COMP:9622"/>
        <dbReference type="Rhea" id="RHEA-COMP:12670"/>
        <dbReference type="Rhea" id="RHEA-COMP:12671"/>
        <dbReference type="ChEBI" id="CHEBI:15378"/>
        <dbReference type="ChEBI" id="CHEBI:65249"/>
        <dbReference type="ChEBI" id="CHEBI:78442"/>
        <dbReference type="ChEBI" id="CHEBI:78494"/>
        <dbReference type="ChEBI" id="CHEBI:133043"/>
        <dbReference type="EC" id="2.3.2.6"/>
    </reaction>
</comment>
<organism evidence="5 6">
    <name type="scientific">Niabella ginsenosidivorans</name>
    <dbReference type="NCBI Taxonomy" id="1176587"/>
    <lineage>
        <taxon>Bacteria</taxon>
        <taxon>Pseudomonadati</taxon>
        <taxon>Bacteroidota</taxon>
        <taxon>Chitinophagia</taxon>
        <taxon>Chitinophagales</taxon>
        <taxon>Chitinophagaceae</taxon>
        <taxon>Niabella</taxon>
    </lineage>
</organism>
<dbReference type="HAMAP" id="MF_00688">
    <property type="entry name" value="Leu_Phe_trans"/>
    <property type="match status" value="1"/>
</dbReference>
<name>A0A1A9HZ59_9BACT</name>
<keyword evidence="6" id="KW-1185">Reference proteome</keyword>
<dbReference type="KEGG" id="nia:A8C56_06465"/>
<reference evidence="5 6" key="1">
    <citation type="submission" date="2016-05" db="EMBL/GenBank/DDBJ databases">
        <title>Niabella ginsenosidivorans BS26 whole genome sequencing.</title>
        <authorList>
            <person name="Im W.T."/>
            <person name="Siddiqi M.Z."/>
        </authorList>
    </citation>
    <scope>NUCLEOTIDE SEQUENCE [LARGE SCALE GENOMIC DNA]</scope>
    <source>
        <strain evidence="5 6">BS26</strain>
    </source>
</reference>
<dbReference type="GO" id="GO:0005737">
    <property type="term" value="C:cytoplasm"/>
    <property type="evidence" value="ECO:0007669"/>
    <property type="project" value="UniProtKB-SubCell"/>
</dbReference>
<comment type="subcellular location">
    <subcellularLocation>
        <location evidence="4">Cytoplasm</location>
    </subcellularLocation>
</comment>
<comment type="catalytic activity">
    <reaction evidence="4">
        <text>L-phenylalanyl-tRNA(Phe) + an N-terminal L-alpha-aminoacyl-[protein] = an N-terminal L-phenylalanyl-L-alpha-aminoacyl-[protein] + tRNA(Phe)</text>
        <dbReference type="Rhea" id="RHEA:43632"/>
        <dbReference type="Rhea" id="RHEA-COMP:9668"/>
        <dbReference type="Rhea" id="RHEA-COMP:9699"/>
        <dbReference type="Rhea" id="RHEA-COMP:10636"/>
        <dbReference type="Rhea" id="RHEA-COMP:10637"/>
        <dbReference type="ChEBI" id="CHEBI:78442"/>
        <dbReference type="ChEBI" id="CHEBI:78531"/>
        <dbReference type="ChEBI" id="CHEBI:78597"/>
        <dbReference type="ChEBI" id="CHEBI:83561"/>
        <dbReference type="EC" id="2.3.2.6"/>
    </reaction>
</comment>
<accession>A0A1A9HZ59</accession>
<dbReference type="OrthoDB" id="9790282at2"/>
<dbReference type="STRING" id="1176587.A8C56_06465"/>
<keyword evidence="1 4" id="KW-0963">Cytoplasm</keyword>
<keyword evidence="3 4" id="KW-0012">Acyltransferase</keyword>
<dbReference type="PANTHER" id="PTHR30098">
    <property type="entry name" value="LEUCYL/PHENYLALANYL-TRNA--PROTEIN TRANSFERASE"/>
    <property type="match status" value="1"/>
</dbReference>
<comment type="similarity">
    <text evidence="4">Belongs to the L/F-transferase family.</text>
</comment>
<dbReference type="SUPFAM" id="SSF55729">
    <property type="entry name" value="Acyl-CoA N-acyltransferases (Nat)"/>
    <property type="match status" value="1"/>
</dbReference>
<evidence type="ECO:0000256" key="3">
    <source>
        <dbReference type="ARBA" id="ARBA00023315"/>
    </source>
</evidence>
<dbReference type="Pfam" id="PF03588">
    <property type="entry name" value="Leu_Phe_trans"/>
    <property type="match status" value="1"/>
</dbReference>
<evidence type="ECO:0000313" key="6">
    <source>
        <dbReference type="Proteomes" id="UP000077667"/>
    </source>
</evidence>
<dbReference type="InterPro" id="IPR042221">
    <property type="entry name" value="Leu/Phe-tRNA_Trfase_N"/>
</dbReference>
<dbReference type="PANTHER" id="PTHR30098:SF2">
    <property type="entry name" value="LEUCYL_PHENYLALANYL-TRNA--PROTEIN TRANSFERASE"/>
    <property type="match status" value="1"/>
</dbReference>
<evidence type="ECO:0000313" key="5">
    <source>
        <dbReference type="EMBL" id="ANH80666.1"/>
    </source>
</evidence>